<evidence type="ECO:0000313" key="1">
    <source>
        <dbReference type="EMBL" id="CUO29790.1"/>
    </source>
</evidence>
<evidence type="ECO:0000313" key="2">
    <source>
        <dbReference type="Proteomes" id="UP000095558"/>
    </source>
</evidence>
<sequence>MNIKMVCSVDNETKEVQLPIRRGRTFKNARSSFR</sequence>
<proteinExistence type="predicted"/>
<name>A0A174E138_9CLOT</name>
<dbReference type="AlphaFoldDB" id="A0A174E138"/>
<dbReference type="Proteomes" id="UP000095558">
    <property type="component" value="Unassembled WGS sequence"/>
</dbReference>
<accession>A0A174E138</accession>
<protein>
    <submittedName>
        <fullName evidence="1">Uncharacterized protein</fullName>
    </submittedName>
</protein>
<gene>
    <name evidence="1" type="ORF">ERS852470_01941</name>
</gene>
<organism evidence="1 2">
    <name type="scientific">Clostridium disporicum</name>
    <dbReference type="NCBI Taxonomy" id="84024"/>
    <lineage>
        <taxon>Bacteria</taxon>
        <taxon>Bacillati</taxon>
        <taxon>Bacillota</taxon>
        <taxon>Clostridia</taxon>
        <taxon>Eubacteriales</taxon>
        <taxon>Clostridiaceae</taxon>
        <taxon>Clostridium</taxon>
    </lineage>
</organism>
<reference evidence="1 2" key="1">
    <citation type="submission" date="2015-09" db="EMBL/GenBank/DDBJ databases">
        <authorList>
            <consortium name="Pathogen Informatics"/>
        </authorList>
    </citation>
    <scope>NUCLEOTIDE SEQUENCE [LARGE SCALE GENOMIC DNA]</scope>
    <source>
        <strain evidence="1 2">2789STDY5834855</strain>
    </source>
</reference>
<dbReference type="EMBL" id="CYZV01000019">
    <property type="protein sequence ID" value="CUO29790.1"/>
    <property type="molecule type" value="Genomic_DNA"/>
</dbReference>